<reference evidence="3" key="1">
    <citation type="submission" date="2014-01" db="EMBL/GenBank/DDBJ databases">
        <title>The Genome Sequence of Anopheles farauti FAR1 (V2).</title>
        <authorList>
            <consortium name="The Broad Institute Genomics Platform"/>
            <person name="Neafsey D.E."/>
            <person name="Besansky N."/>
            <person name="Howell P."/>
            <person name="Walton C."/>
            <person name="Young S.K."/>
            <person name="Zeng Q."/>
            <person name="Gargeya S."/>
            <person name="Fitzgerald M."/>
            <person name="Haas B."/>
            <person name="Abouelleil A."/>
            <person name="Allen A.W."/>
            <person name="Alvarado L."/>
            <person name="Arachchi H.M."/>
            <person name="Berlin A.M."/>
            <person name="Chapman S.B."/>
            <person name="Gainer-Dewar J."/>
            <person name="Goldberg J."/>
            <person name="Griggs A."/>
            <person name="Gujja S."/>
            <person name="Hansen M."/>
            <person name="Howarth C."/>
            <person name="Imamovic A."/>
            <person name="Ireland A."/>
            <person name="Larimer J."/>
            <person name="McCowan C."/>
            <person name="Murphy C."/>
            <person name="Pearson M."/>
            <person name="Poon T.W."/>
            <person name="Priest M."/>
            <person name="Roberts A."/>
            <person name="Saif S."/>
            <person name="Shea T."/>
            <person name="Sisk P."/>
            <person name="Sykes S."/>
            <person name="Wortman J."/>
            <person name="Nusbaum C."/>
            <person name="Birren B."/>
        </authorList>
    </citation>
    <scope>NUCLEOTIDE SEQUENCE [LARGE SCALE GENOMIC DNA]</scope>
    <source>
        <strain evidence="3">FAR1</strain>
    </source>
</reference>
<keyword evidence="1" id="KW-0812">Transmembrane</keyword>
<dbReference type="EMBL" id="AXCN02000022">
    <property type="status" value="NOT_ANNOTATED_CDS"/>
    <property type="molecule type" value="Genomic_DNA"/>
</dbReference>
<dbReference type="VEuPathDB" id="VectorBase:AFAF005475"/>
<proteinExistence type="predicted"/>
<feature type="transmembrane region" description="Helical" evidence="1">
    <location>
        <begin position="67"/>
        <end position="89"/>
    </location>
</feature>
<protein>
    <submittedName>
        <fullName evidence="2">Uncharacterized protein</fullName>
    </submittedName>
</protein>
<evidence type="ECO:0000256" key="1">
    <source>
        <dbReference type="SAM" id="Phobius"/>
    </source>
</evidence>
<evidence type="ECO:0000313" key="3">
    <source>
        <dbReference type="Proteomes" id="UP000075886"/>
    </source>
</evidence>
<dbReference type="EnsemblMetazoa" id="AFAF005475-RA">
    <property type="protein sequence ID" value="AFAF005475-PA"/>
    <property type="gene ID" value="AFAF005475"/>
</dbReference>
<feature type="transmembrane region" description="Helical" evidence="1">
    <location>
        <begin position="12"/>
        <end position="31"/>
    </location>
</feature>
<name>A0A182Q924_9DIPT</name>
<keyword evidence="1" id="KW-0472">Membrane</keyword>
<keyword evidence="3" id="KW-1185">Reference proteome</keyword>
<dbReference type="EMBL" id="AXCN02000023">
    <property type="status" value="NOT_ANNOTATED_CDS"/>
    <property type="molecule type" value="Genomic_DNA"/>
</dbReference>
<evidence type="ECO:0000313" key="2">
    <source>
        <dbReference type="EnsemblMetazoa" id="AFAF005475-PA"/>
    </source>
</evidence>
<accession>A0A182Q924</accession>
<organism evidence="2 3">
    <name type="scientific">Anopheles farauti</name>
    <dbReference type="NCBI Taxonomy" id="69004"/>
    <lineage>
        <taxon>Eukaryota</taxon>
        <taxon>Metazoa</taxon>
        <taxon>Ecdysozoa</taxon>
        <taxon>Arthropoda</taxon>
        <taxon>Hexapoda</taxon>
        <taxon>Insecta</taxon>
        <taxon>Pterygota</taxon>
        <taxon>Neoptera</taxon>
        <taxon>Endopterygota</taxon>
        <taxon>Diptera</taxon>
        <taxon>Nematocera</taxon>
        <taxon>Culicoidea</taxon>
        <taxon>Culicidae</taxon>
        <taxon>Anophelinae</taxon>
        <taxon>Anopheles</taxon>
    </lineage>
</organism>
<dbReference type="Proteomes" id="UP000075886">
    <property type="component" value="Unassembled WGS sequence"/>
</dbReference>
<keyword evidence="1" id="KW-1133">Transmembrane helix</keyword>
<dbReference type="AlphaFoldDB" id="A0A182Q924"/>
<sequence length="199" mass="21786">MSSCRREFGWRLCFAPSIFFSTGMFQCSALLKSFLSDTSSDFGANRFGFLWCPCGGLESSSFEEPSAAAAAAAASVLMYVIGVDFLLAFPRRAVLLDAPCTLVPGSGLKRLHSPRLGGKGTRVSHRTEVIDVRSDTLARFHQPGIPEFHQQKMPVRATVDYALLLPPLPGGGLRVGERGSFNEYVQQIYPPERFVSDCE</sequence>
<reference evidence="2" key="2">
    <citation type="submission" date="2020-05" db="UniProtKB">
        <authorList>
            <consortium name="EnsemblMetazoa"/>
        </authorList>
    </citation>
    <scope>IDENTIFICATION</scope>
    <source>
        <strain evidence="2">FAR1</strain>
    </source>
</reference>